<feature type="compositionally biased region" description="Basic residues" evidence="1">
    <location>
        <begin position="712"/>
        <end position="726"/>
    </location>
</feature>
<feature type="compositionally biased region" description="Low complexity" evidence="1">
    <location>
        <begin position="604"/>
        <end position="613"/>
    </location>
</feature>
<feature type="compositionally biased region" description="Basic residues" evidence="1">
    <location>
        <begin position="314"/>
        <end position="323"/>
    </location>
</feature>
<organism evidence="2 3">
    <name type="scientific">Anaeramoeba flamelloides</name>
    <dbReference type="NCBI Taxonomy" id="1746091"/>
    <lineage>
        <taxon>Eukaryota</taxon>
        <taxon>Metamonada</taxon>
        <taxon>Anaeramoebidae</taxon>
        <taxon>Anaeramoeba</taxon>
    </lineage>
</organism>
<feature type="compositionally biased region" description="Basic and acidic residues" evidence="1">
    <location>
        <begin position="421"/>
        <end position="440"/>
    </location>
</feature>
<evidence type="ECO:0000313" key="2">
    <source>
        <dbReference type="EMBL" id="KAJ6246454.1"/>
    </source>
</evidence>
<evidence type="ECO:0000313" key="3">
    <source>
        <dbReference type="Proteomes" id="UP001150062"/>
    </source>
</evidence>
<feature type="region of interest" description="Disordered" evidence="1">
    <location>
        <begin position="307"/>
        <end position="355"/>
    </location>
</feature>
<feature type="compositionally biased region" description="Basic and acidic residues" evidence="1">
    <location>
        <begin position="699"/>
        <end position="711"/>
    </location>
</feature>
<gene>
    <name evidence="2" type="ORF">M0813_19120</name>
</gene>
<feature type="region of interest" description="Disordered" evidence="1">
    <location>
        <begin position="388"/>
        <end position="619"/>
    </location>
</feature>
<feature type="compositionally biased region" description="Basic residues" evidence="1">
    <location>
        <begin position="566"/>
        <end position="575"/>
    </location>
</feature>
<accession>A0ABQ8YPC1</accession>
<feature type="compositionally biased region" description="Low complexity" evidence="1">
    <location>
        <begin position="324"/>
        <end position="355"/>
    </location>
</feature>
<feature type="compositionally biased region" description="Basic residues" evidence="1">
    <location>
        <begin position="441"/>
        <end position="454"/>
    </location>
</feature>
<proteinExistence type="predicted"/>
<sequence>MFLTPVSSLNKFPYDPKTSSFNKSILDLKYNEQTPAILRSVCWMREIFAVPILTESEAYDPICANLMNLINIVAPARYNKFSILDSRSNTCNGNYLEFCKQLSECGFPLENLPKSKQVLFQSETVRILLAEAILWLQNEYEKNGIRKLDQNSTRSFYIYKKSNIGQSEKKEQREESVFDERSNQNVNFQINPNIHTKERDDLAGKISNIFWDFSTKPNKQSTQNKGNTKNPNIEKKKKKRKKKREMEKRREKKAKNKKTIRRYSFDKDRILMSKNQTLQECQKWDFQSKRLSQSLKKYSGYQIWGIDNYPERNNKKKKKKSRNKSISSSITCDTSSVNTISTPSESSVTSSITTISEESDQNEILKILSSEENSKKEVITLNRKVFQNSINKKGKGKYSKNKKHKKKNSLRKKKKKKSKRGKETRSEKEKEKEKKIERGKGKGKGKGKDRKKGKENKGGRGSKGGRKKKRKEQQQQIKKNLNSIDYYLRKKRGVDKRTLKEKERKLYSNFNYNFGKGKKIRHRKQSKSQKRHKSRSKSGNRSLKSGEDTGEFYGFFDPNNSITRKQTFKNKLKSINKKDNNKKTKRGGSWKEKKRKKDKEKNKLNFANNNNHHYNQKNDKRVVACQGGERGKGKIITDSEVELKDEEFVDQSFSGMSNFYSSEDCNEETSEINRIFRFQELQEINKKKKIKNNNKNKYKNHETKLENEKERERRKKGGKYKGKGKGKNGDDYHGGRNNDISSTGNNNLNNKKAKGKSKNYNSNKNKNRSKSKKKEKKLQNFKQYIYEYDPDYLPKLKNDEYEFEIIDYLNKNSHYFNSRLGTIFKNENRNPKSIYIYEIYFLIQYLFFSNQETNQLENQVKYSQPITNTLNKKIQKSYETAKNLLKVGIIKFNIISNLKTDLTHRKAELYLKKTHLEIVYLNPYEKHRRSWSKGMSFGINKIHTGVVSLEILQRNVYDKFTFENRFEKMVAIFLMIMFILNQGRKKVIGYNPRVKEINFNFFFNSKYIPLPIHPNEKFLELYSDISIINTVTNQDSILPNYWELGGVNFLVSIAVNREYPIVSGHIKILPDKLKIGIMGNTSIKVSYTNNITTYKNPDNNKIFRLNWEKFNLKGQKREEGIICIALSNRDRKLIIQSILYFLQKWSERLNNKKGKKRKK</sequence>
<feature type="region of interest" description="Disordered" evidence="1">
    <location>
        <begin position="168"/>
        <end position="195"/>
    </location>
</feature>
<feature type="compositionally biased region" description="Basic residues" evidence="1">
    <location>
        <begin position="687"/>
        <end position="698"/>
    </location>
</feature>
<feature type="compositionally biased region" description="Polar residues" evidence="1">
    <location>
        <begin position="474"/>
        <end position="483"/>
    </location>
</feature>
<keyword evidence="3" id="KW-1185">Reference proteome</keyword>
<reference evidence="2" key="1">
    <citation type="submission" date="2022-08" db="EMBL/GenBank/DDBJ databases">
        <title>Novel sulfate-reducing endosymbionts in the free-living metamonad Anaeramoeba.</title>
        <authorList>
            <person name="Jerlstrom-Hultqvist J."/>
            <person name="Cepicka I."/>
            <person name="Gallot-Lavallee L."/>
            <person name="Salas-Leiva D."/>
            <person name="Curtis B.A."/>
            <person name="Zahonova K."/>
            <person name="Pipaliya S."/>
            <person name="Dacks J."/>
            <person name="Roger A.J."/>
        </authorList>
    </citation>
    <scope>NUCLEOTIDE SEQUENCE</scope>
    <source>
        <strain evidence="2">Schooner1</strain>
    </source>
</reference>
<feature type="compositionally biased region" description="Polar residues" evidence="1">
    <location>
        <begin position="215"/>
        <end position="231"/>
    </location>
</feature>
<feature type="compositionally biased region" description="Polar residues" evidence="1">
    <location>
        <begin position="183"/>
        <end position="194"/>
    </location>
</feature>
<dbReference type="Proteomes" id="UP001150062">
    <property type="component" value="Unassembled WGS sequence"/>
</dbReference>
<feature type="region of interest" description="Disordered" evidence="1">
    <location>
        <begin position="687"/>
        <end position="777"/>
    </location>
</feature>
<feature type="region of interest" description="Disordered" evidence="1">
    <location>
        <begin position="215"/>
        <end position="263"/>
    </location>
</feature>
<feature type="compositionally biased region" description="Basic and acidic residues" evidence="1">
    <location>
        <begin position="727"/>
        <end position="736"/>
    </location>
</feature>
<protein>
    <submittedName>
        <fullName evidence="2">Uncharacterized protein</fullName>
    </submittedName>
</protein>
<feature type="compositionally biased region" description="Basic residues" evidence="1">
    <location>
        <begin position="250"/>
        <end position="261"/>
    </location>
</feature>
<feature type="compositionally biased region" description="Basic residues" evidence="1">
    <location>
        <begin position="516"/>
        <end position="538"/>
    </location>
</feature>
<name>A0ABQ8YPC1_9EUKA</name>
<feature type="compositionally biased region" description="Low complexity" evidence="1">
    <location>
        <begin position="737"/>
        <end position="750"/>
    </location>
</feature>
<feature type="compositionally biased region" description="Basic and acidic residues" evidence="1">
    <location>
        <begin position="168"/>
        <end position="182"/>
    </location>
</feature>
<dbReference type="EMBL" id="JAOAOG010000133">
    <property type="protein sequence ID" value="KAJ6246454.1"/>
    <property type="molecule type" value="Genomic_DNA"/>
</dbReference>
<feature type="compositionally biased region" description="Basic residues" evidence="1">
    <location>
        <begin position="392"/>
        <end position="420"/>
    </location>
</feature>
<feature type="compositionally biased region" description="Basic residues" evidence="1">
    <location>
        <begin position="765"/>
        <end position="776"/>
    </location>
</feature>
<evidence type="ECO:0000256" key="1">
    <source>
        <dbReference type="SAM" id="MobiDB-lite"/>
    </source>
</evidence>
<feature type="compositionally biased region" description="Basic and acidic residues" evidence="1">
    <location>
        <begin position="495"/>
        <end position="506"/>
    </location>
</feature>
<feature type="compositionally biased region" description="Basic residues" evidence="1">
    <location>
        <begin position="583"/>
        <end position="598"/>
    </location>
</feature>
<comment type="caution">
    <text evidence="2">The sequence shown here is derived from an EMBL/GenBank/DDBJ whole genome shotgun (WGS) entry which is preliminary data.</text>
</comment>